<dbReference type="Gene3D" id="3.50.50.60">
    <property type="entry name" value="FAD/NAD(P)-binding domain"/>
    <property type="match status" value="1"/>
</dbReference>
<proteinExistence type="predicted"/>
<reference evidence="2" key="1">
    <citation type="submission" date="2018-05" db="EMBL/GenBank/DDBJ databases">
        <authorList>
            <person name="Lanie J.A."/>
            <person name="Ng W.-L."/>
            <person name="Kazmierczak K.M."/>
            <person name="Andrzejewski T.M."/>
            <person name="Davidsen T.M."/>
            <person name="Wayne K.J."/>
            <person name="Tettelin H."/>
            <person name="Glass J.I."/>
            <person name="Rusch D."/>
            <person name="Podicherti R."/>
            <person name="Tsui H.-C.T."/>
            <person name="Winkler M.E."/>
        </authorList>
    </citation>
    <scope>NUCLEOTIDE SEQUENCE</scope>
</reference>
<organism evidence="2">
    <name type="scientific">marine metagenome</name>
    <dbReference type="NCBI Taxonomy" id="408172"/>
    <lineage>
        <taxon>unclassified sequences</taxon>
        <taxon>metagenomes</taxon>
        <taxon>ecological metagenomes</taxon>
    </lineage>
</organism>
<dbReference type="AlphaFoldDB" id="A0A382NLR5"/>
<feature type="domain" description="UDP-galactopyranose mutase C-terminal" evidence="1">
    <location>
        <begin position="76"/>
        <end position="257"/>
    </location>
</feature>
<evidence type="ECO:0000313" key="2">
    <source>
        <dbReference type="EMBL" id="SVC62153.1"/>
    </source>
</evidence>
<dbReference type="EMBL" id="UINC01101385">
    <property type="protein sequence ID" value="SVC62153.1"/>
    <property type="molecule type" value="Genomic_DNA"/>
</dbReference>
<sequence>DLLIEGKYWAKNVQGKNFDKFYDYPLSWESISKYPKEIKTNIINEINAISPDSKAKASNYEEYIEALTGKTLRKMFFERYPEKLWGISVKDMTADWAPKRVNIFDKKALFFEGQWTAVGKNGAGPVYERIADEIRNSSGDIYLENQITKIETSNGAITEICTVDKKIQVGNTDVVVSSLPIVSLIRMLGHSTKLKYRGVMIFYLDCMKKRILPKDAHWLYYDSKEVYFSRITEPKQMKVNVPSSEKTLLTIEVPFTVGNELDKKDIGEITKEIIEQVEKIGLITKSDVVDATMVKEKFVYPLQYQGYSKELARVNSIIGDVKQLYSLGLGGEFNYADTQIIFEKAFDFAKSLTIDDDVSIRGIKMP</sequence>
<feature type="non-terminal residue" evidence="2">
    <location>
        <position position="1"/>
    </location>
</feature>
<dbReference type="Pfam" id="PF03275">
    <property type="entry name" value="GLF"/>
    <property type="match status" value="1"/>
</dbReference>
<dbReference type="GO" id="GO:0050660">
    <property type="term" value="F:flavin adenine dinucleotide binding"/>
    <property type="evidence" value="ECO:0007669"/>
    <property type="project" value="TreeGrafter"/>
</dbReference>
<evidence type="ECO:0000259" key="1">
    <source>
        <dbReference type="Pfam" id="PF03275"/>
    </source>
</evidence>
<feature type="non-terminal residue" evidence="2">
    <location>
        <position position="366"/>
    </location>
</feature>
<dbReference type="GO" id="GO:0005829">
    <property type="term" value="C:cytosol"/>
    <property type="evidence" value="ECO:0007669"/>
    <property type="project" value="TreeGrafter"/>
</dbReference>
<dbReference type="InterPro" id="IPR015899">
    <property type="entry name" value="UDP-GalPyranose_mutase_C"/>
</dbReference>
<dbReference type="GO" id="GO:0008767">
    <property type="term" value="F:UDP-galactopyranose mutase activity"/>
    <property type="evidence" value="ECO:0007669"/>
    <property type="project" value="InterPro"/>
</dbReference>
<gene>
    <name evidence="2" type="ORF">METZ01_LOCUS315007</name>
</gene>
<dbReference type="SUPFAM" id="SSF51905">
    <property type="entry name" value="FAD/NAD(P)-binding domain"/>
    <property type="match status" value="1"/>
</dbReference>
<dbReference type="InterPro" id="IPR036188">
    <property type="entry name" value="FAD/NAD-bd_sf"/>
</dbReference>
<protein>
    <recommendedName>
        <fullName evidence="1">UDP-galactopyranose mutase C-terminal domain-containing protein</fullName>
    </recommendedName>
</protein>
<accession>A0A382NLR5</accession>
<dbReference type="PANTHER" id="PTHR21197:SF0">
    <property type="entry name" value="UDP-GALACTOPYRANOSE MUTASE"/>
    <property type="match status" value="1"/>
</dbReference>
<name>A0A382NLR5_9ZZZZ</name>
<dbReference type="PANTHER" id="PTHR21197">
    <property type="entry name" value="UDP-GALACTOPYRANOSE MUTASE"/>
    <property type="match status" value="1"/>
</dbReference>